<dbReference type="InterPro" id="IPR019826">
    <property type="entry name" value="Carboxylesterase_B_AS"/>
</dbReference>
<evidence type="ECO:0000256" key="3">
    <source>
        <dbReference type="ARBA" id="ARBA00022525"/>
    </source>
</evidence>
<dbReference type="InterPro" id="IPR050309">
    <property type="entry name" value="Type-B_Carboxylest/Lipase"/>
</dbReference>
<evidence type="ECO:0000256" key="2">
    <source>
        <dbReference type="ARBA" id="ARBA00005964"/>
    </source>
</evidence>
<dbReference type="ESTHER" id="9euro-a0a0u5cjh8">
    <property type="family name" value="Fungal_carboxylesterase_lipase"/>
</dbReference>
<dbReference type="GO" id="GO:0016787">
    <property type="term" value="F:hydrolase activity"/>
    <property type="evidence" value="ECO:0007669"/>
    <property type="project" value="UniProtKB-KW"/>
</dbReference>
<gene>
    <name evidence="10" type="ORF">ASPCAL14205</name>
</gene>
<evidence type="ECO:0000256" key="1">
    <source>
        <dbReference type="ARBA" id="ARBA00004613"/>
    </source>
</evidence>
<feature type="domain" description="Carboxylesterase type B" evidence="9">
    <location>
        <begin position="46"/>
        <end position="554"/>
    </location>
</feature>
<dbReference type="AlphaFoldDB" id="A0A0U5CJH8"/>
<evidence type="ECO:0000259" key="9">
    <source>
        <dbReference type="Pfam" id="PF00135"/>
    </source>
</evidence>
<protein>
    <recommendedName>
        <fullName evidence="8">Carboxylic ester hydrolase</fullName>
        <ecNumber evidence="8">3.1.1.-</ecNumber>
    </recommendedName>
</protein>
<keyword evidence="4" id="KW-0732">Signal</keyword>
<dbReference type="InterPro" id="IPR029058">
    <property type="entry name" value="AB_hydrolase_fold"/>
</dbReference>
<dbReference type="Proteomes" id="UP000054771">
    <property type="component" value="Unassembled WGS sequence"/>
</dbReference>
<reference evidence="11" key="1">
    <citation type="journal article" date="2016" name="Genome Announc.">
        <title>Draft genome sequences of fungus Aspergillus calidoustus.</title>
        <authorList>
            <person name="Horn F."/>
            <person name="Linde J."/>
            <person name="Mattern D.J."/>
            <person name="Walther G."/>
            <person name="Guthke R."/>
            <person name="Scherlach K."/>
            <person name="Martin K."/>
            <person name="Brakhage A.A."/>
            <person name="Petzke L."/>
            <person name="Valiante V."/>
        </authorList>
    </citation>
    <scope>NUCLEOTIDE SEQUENCE [LARGE SCALE GENOMIC DNA]</scope>
    <source>
        <strain evidence="11">SF006504</strain>
    </source>
</reference>
<evidence type="ECO:0000256" key="4">
    <source>
        <dbReference type="ARBA" id="ARBA00022729"/>
    </source>
</evidence>
<dbReference type="OMA" id="GCAGKAD"/>
<dbReference type="GO" id="GO:0006629">
    <property type="term" value="P:lipid metabolic process"/>
    <property type="evidence" value="ECO:0007669"/>
    <property type="project" value="UniProtKB-KW"/>
</dbReference>
<evidence type="ECO:0000256" key="5">
    <source>
        <dbReference type="ARBA" id="ARBA00022801"/>
    </source>
</evidence>
<keyword evidence="7" id="KW-0325">Glycoprotein</keyword>
<dbReference type="Pfam" id="PF00135">
    <property type="entry name" value="COesterase"/>
    <property type="match status" value="1"/>
</dbReference>
<accession>A0A0U5CJH8</accession>
<dbReference type="OrthoDB" id="408631at2759"/>
<evidence type="ECO:0000256" key="6">
    <source>
        <dbReference type="ARBA" id="ARBA00023098"/>
    </source>
</evidence>
<dbReference type="GO" id="GO:0005576">
    <property type="term" value="C:extracellular region"/>
    <property type="evidence" value="ECO:0007669"/>
    <property type="project" value="UniProtKB-SubCell"/>
</dbReference>
<evidence type="ECO:0000313" key="10">
    <source>
        <dbReference type="EMBL" id="CEL11098.1"/>
    </source>
</evidence>
<keyword evidence="6" id="KW-0443">Lipid metabolism</keyword>
<dbReference type="STRING" id="454130.A0A0U5CJH8"/>
<comment type="subcellular location">
    <subcellularLocation>
        <location evidence="1">Secreted</location>
    </subcellularLocation>
</comment>
<dbReference type="Gene3D" id="3.40.50.1820">
    <property type="entry name" value="alpha/beta hydrolase"/>
    <property type="match status" value="1"/>
</dbReference>
<evidence type="ECO:0000256" key="7">
    <source>
        <dbReference type="ARBA" id="ARBA00023180"/>
    </source>
</evidence>
<keyword evidence="3" id="KW-0964">Secreted</keyword>
<dbReference type="EMBL" id="CDMC01000023">
    <property type="protein sequence ID" value="CEL11098.1"/>
    <property type="molecule type" value="Genomic_DNA"/>
</dbReference>
<sequence>MWFPQLSRQELLASQSMTTMIAIAAFLCLSATLSSAAVVNRASETATVALPRATILGNIKENVESFSGIPYAEPPVGSLRLKPPQRLNRSLGVFDGIGPAGACPQFVSSPESTNFLEKILGTVANIPFVHNVSGQSEDCLTITVARPVGVKDGAKLPVVYWIFGGAFELGWSSMYDGTGLVNFGVEIGKPFIFVAINYRVGGFGFLAGKEILADGAANLGLLDQRMGLEWVADNIAYFGGDPDKVTIAGESAGAISVLDHMVLYGGDHLYKGKPLFHGGIMSSGSIIPAEPIDSERAQAVYDKVVRAGGCAGKADTLGCLRALDYTDFVNAVSAPPGLLSYEGLALSYLPRPDGHVLPDSPDVLVREGKYAAVPFIVGDQEDEGTLFSLFQSNLTSKDALVEYLHNVVFKSASEDQLSELVNTYNSGLAALVEGSPFRTGLLNDIFPGFKRRAALLGDVLFTLTRRAFLELAHDANPNVPSWSYLATYDYGTPVMGTFHGSDLLQVFYGIFDNYAAKTTRTYFINFVHSLDPNGDQTSALPAWPQWAKGRELINFAKDKSTILVDNFRSDSFEVIKKLGGVLRL</sequence>
<name>A0A0U5CJH8_ASPCI</name>
<dbReference type="PANTHER" id="PTHR11559">
    <property type="entry name" value="CARBOXYLESTERASE"/>
    <property type="match status" value="1"/>
</dbReference>
<keyword evidence="5 8" id="KW-0378">Hydrolase</keyword>
<dbReference type="EC" id="3.1.1.-" evidence="8"/>
<organism evidence="10 11">
    <name type="scientific">Aspergillus calidoustus</name>
    <dbReference type="NCBI Taxonomy" id="454130"/>
    <lineage>
        <taxon>Eukaryota</taxon>
        <taxon>Fungi</taxon>
        <taxon>Dikarya</taxon>
        <taxon>Ascomycota</taxon>
        <taxon>Pezizomycotina</taxon>
        <taxon>Eurotiomycetes</taxon>
        <taxon>Eurotiomycetidae</taxon>
        <taxon>Eurotiales</taxon>
        <taxon>Aspergillaceae</taxon>
        <taxon>Aspergillus</taxon>
        <taxon>Aspergillus subgen. Nidulantes</taxon>
    </lineage>
</organism>
<dbReference type="FunFam" id="3.40.50.1820:FF:000213">
    <property type="entry name" value="Carboxylic ester hydrolase"/>
    <property type="match status" value="1"/>
</dbReference>
<dbReference type="InterPro" id="IPR002018">
    <property type="entry name" value="CarbesteraseB"/>
</dbReference>
<evidence type="ECO:0000256" key="8">
    <source>
        <dbReference type="RuleBase" id="RU361235"/>
    </source>
</evidence>
<dbReference type="PROSITE" id="PS00122">
    <property type="entry name" value="CARBOXYLESTERASE_B_1"/>
    <property type="match status" value="1"/>
</dbReference>
<dbReference type="SUPFAM" id="SSF53474">
    <property type="entry name" value="alpha/beta-Hydrolases"/>
    <property type="match status" value="1"/>
</dbReference>
<comment type="similarity">
    <text evidence="2 8">Belongs to the type-B carboxylesterase/lipase family.</text>
</comment>
<proteinExistence type="inferred from homology"/>
<keyword evidence="11" id="KW-1185">Reference proteome</keyword>
<evidence type="ECO:0000313" key="11">
    <source>
        <dbReference type="Proteomes" id="UP000054771"/>
    </source>
</evidence>